<keyword evidence="2" id="KW-1185">Reference proteome</keyword>
<name>A0A7T8QVN3_CALRO</name>
<accession>A0A7T8QVN3</accession>
<protein>
    <submittedName>
        <fullName evidence="1">Uncharacterized protein</fullName>
    </submittedName>
</protein>
<reference evidence="2" key="1">
    <citation type="submission" date="2021-01" db="EMBL/GenBank/DDBJ databases">
        <title>Caligus Genome Assembly.</title>
        <authorList>
            <person name="Gallardo-Escarate C."/>
        </authorList>
    </citation>
    <scope>NUCLEOTIDE SEQUENCE [LARGE SCALE GENOMIC DNA]</scope>
</reference>
<dbReference type="AlphaFoldDB" id="A0A7T8QVN3"/>
<evidence type="ECO:0000313" key="2">
    <source>
        <dbReference type="Proteomes" id="UP000595437"/>
    </source>
</evidence>
<proteinExistence type="predicted"/>
<gene>
    <name evidence="1" type="ORF">FKW44_001495</name>
</gene>
<dbReference type="EMBL" id="CP045890">
    <property type="protein sequence ID" value="QQP56737.1"/>
    <property type="molecule type" value="Genomic_DNA"/>
</dbReference>
<dbReference type="Proteomes" id="UP000595437">
    <property type="component" value="Chromosome 1"/>
</dbReference>
<evidence type="ECO:0000313" key="1">
    <source>
        <dbReference type="EMBL" id="QQP56737.1"/>
    </source>
</evidence>
<organism evidence="1 2">
    <name type="scientific">Caligus rogercresseyi</name>
    <name type="common">Sea louse</name>
    <dbReference type="NCBI Taxonomy" id="217165"/>
    <lineage>
        <taxon>Eukaryota</taxon>
        <taxon>Metazoa</taxon>
        <taxon>Ecdysozoa</taxon>
        <taxon>Arthropoda</taxon>
        <taxon>Crustacea</taxon>
        <taxon>Multicrustacea</taxon>
        <taxon>Hexanauplia</taxon>
        <taxon>Copepoda</taxon>
        <taxon>Siphonostomatoida</taxon>
        <taxon>Caligidae</taxon>
        <taxon>Caligus</taxon>
    </lineage>
</organism>
<sequence length="54" mass="6685">MERRRNQRKIKIVKFPPKVMLQRDQMRKPQDWKFLLPTFGDRARYKFETTGETS</sequence>